<evidence type="ECO:0000313" key="3">
    <source>
        <dbReference type="Proteomes" id="UP000603474"/>
    </source>
</evidence>
<dbReference type="RefSeq" id="WP_187013052.1">
    <property type="nucleotide sequence ID" value="NZ_JACRWG010000093.1"/>
</dbReference>
<accession>A0ABR7KE75</accession>
<dbReference type="EMBL" id="JACRWG010000093">
    <property type="protein sequence ID" value="MBC6011018.1"/>
    <property type="molecule type" value="Genomic_DNA"/>
</dbReference>
<proteinExistence type="predicted"/>
<gene>
    <name evidence="2" type="ORF">H8909_12490</name>
</gene>
<sequence length="400" mass="48042">MGRVCGLTVKNFNKIRGYIREFYINGFKSRQDYIIKSSRSYDNEKRRIESYMSDYIDYHITPSGKVPYLSIDTRITQHNPLYRVWKTKSFTDHDIILHFLILDLLHTPLSMSELMDKIDEKTNHIYLYDESTLRKKLKEYVREGVIITNKKGKKNFYQLSEDYIIPHDILDFFSEVSPCGVIGSYILDKQEKEESVFGFKHHYLTQVLESEVLYDLLNAIHEHKYVSLKTSRNRIKVLPLSIFVSVQDGRQYLIAYICQSKKMYSFRLDHIISIKCLEEEKNFDLYRKQLEEMKKHLWGVSLSNGSLETVEFTLHHEPWEEHIYRRLLREKRCGYVERLNENTSRFYAEVYDVKEMIPWIRTFICRIQSISISNKEIENQFKKDLEEMYRYYEGDEDDIS</sequence>
<comment type="caution">
    <text evidence="2">The sequence shown here is derived from an EMBL/GenBank/DDBJ whole genome shotgun (WGS) entry which is preliminary data.</text>
</comment>
<protein>
    <submittedName>
        <fullName evidence="2">WYL domain-containing protein</fullName>
    </submittedName>
</protein>
<name>A0ABR7KE75_9FIRM</name>
<reference evidence="2 3" key="1">
    <citation type="submission" date="2020-08" db="EMBL/GenBank/DDBJ databases">
        <authorList>
            <person name="Liu C."/>
            <person name="Sun Q."/>
        </authorList>
    </citation>
    <scope>NUCLEOTIDE SEQUENCE [LARGE SCALE GENOMIC DNA]</scope>
    <source>
        <strain evidence="2 3">NSJ-22</strain>
    </source>
</reference>
<organism evidence="2 3">
    <name type="scientific">Catenibacterium faecis</name>
    <dbReference type="NCBI Taxonomy" id="2764323"/>
    <lineage>
        <taxon>Bacteria</taxon>
        <taxon>Bacillati</taxon>
        <taxon>Bacillota</taxon>
        <taxon>Erysipelotrichia</taxon>
        <taxon>Erysipelotrichales</taxon>
        <taxon>Coprobacillaceae</taxon>
        <taxon>Catenibacterium</taxon>
    </lineage>
</organism>
<evidence type="ECO:0000259" key="1">
    <source>
        <dbReference type="Pfam" id="PF13280"/>
    </source>
</evidence>
<dbReference type="InterPro" id="IPR026881">
    <property type="entry name" value="WYL_dom"/>
</dbReference>
<dbReference type="Proteomes" id="UP000603474">
    <property type="component" value="Unassembled WGS sequence"/>
</dbReference>
<feature type="domain" description="WYL" evidence="1">
    <location>
        <begin position="214"/>
        <end position="275"/>
    </location>
</feature>
<evidence type="ECO:0000313" key="2">
    <source>
        <dbReference type="EMBL" id="MBC6011018.1"/>
    </source>
</evidence>
<keyword evidence="3" id="KW-1185">Reference proteome</keyword>
<dbReference type="PROSITE" id="PS52050">
    <property type="entry name" value="WYL"/>
    <property type="match status" value="1"/>
</dbReference>
<dbReference type="Pfam" id="PF13280">
    <property type="entry name" value="WYL"/>
    <property type="match status" value="1"/>
</dbReference>